<dbReference type="KEGG" id="eiv:EIN_397600"/>
<dbReference type="OMA" id="HRDPLNV"/>
<organism evidence="1 2">
    <name type="scientific">Entamoeba invadens IP1</name>
    <dbReference type="NCBI Taxonomy" id="370355"/>
    <lineage>
        <taxon>Eukaryota</taxon>
        <taxon>Amoebozoa</taxon>
        <taxon>Evosea</taxon>
        <taxon>Archamoebae</taxon>
        <taxon>Mastigamoebida</taxon>
        <taxon>Entamoebidae</taxon>
        <taxon>Entamoeba</taxon>
    </lineage>
</organism>
<dbReference type="InterPro" id="IPR052736">
    <property type="entry name" value="Stf3_sulfotransferase"/>
</dbReference>
<keyword evidence="2" id="KW-1185">Reference proteome</keyword>
<dbReference type="SUPFAM" id="SSF52540">
    <property type="entry name" value="P-loop containing nucleoside triphosphate hydrolases"/>
    <property type="match status" value="1"/>
</dbReference>
<dbReference type="PANTHER" id="PTHR36451">
    <property type="entry name" value="PAPS-DEPENDENT SULFOTRANSFERASE STF3"/>
    <property type="match status" value="1"/>
</dbReference>
<dbReference type="GeneID" id="14890938"/>
<gene>
    <name evidence="1" type="ORF">EIN_397600</name>
</gene>
<proteinExistence type="predicted"/>
<dbReference type="PANTHER" id="PTHR36451:SF1">
    <property type="entry name" value="OMEGA-HYDROXY-BETA-DIHYDROMENAQUINONE-9 SULFOTRANSFERASE STF3"/>
    <property type="match status" value="1"/>
</dbReference>
<evidence type="ECO:0000313" key="2">
    <source>
        <dbReference type="Proteomes" id="UP000014680"/>
    </source>
</evidence>
<reference evidence="1 2" key="1">
    <citation type="submission" date="2012-10" db="EMBL/GenBank/DDBJ databases">
        <authorList>
            <person name="Zafar N."/>
            <person name="Inman J."/>
            <person name="Hall N."/>
            <person name="Lorenzi H."/>
            <person name="Caler E."/>
        </authorList>
    </citation>
    <scope>NUCLEOTIDE SEQUENCE [LARGE SCALE GENOMIC DNA]</scope>
    <source>
        <strain evidence="1 2">IP1</strain>
    </source>
</reference>
<dbReference type="AlphaFoldDB" id="A0A0A1UA53"/>
<sequence length="443" mass="51832">MLHTNPFTYSVDTTNKYGLPLIPDEHWEPLFAELGKQSIGLLMQLDPTHAELYQKEIPQTFNDIPKQFKDAMHEMMAGCFDQKSKLFEMMTRNVIVKYASYLRFLMERRLYKEKLESTDLLPSLFVLALPRSGSTFLHTILSSNALAETMAMYEHLAPGPFTMTSQSRKNFGNQLVSTVHSHTSTLNEVHVLKSAEQAEEELFFLETLGHSYLFPNAVPRYEMYRKGMFERNYEFAYDQLKDHMKMHQLEFSVPATKHFVMKGVSHFVALSGMLETFGQLSDNNYFIWIHREPVDEIKSLLLMLEEARGWYSDDIGFDDEHDKEWMVKNAIQANLLNLKNSLAIRDAWINENPDRASRIIDVGFKDTIAHPVETVKRIYTRVGLEFNDETEKKILEAVKNDPQKQFGKKKENPFKINEQDIRHTFKFYYDRFPSYMPNYYGNN</sequence>
<dbReference type="Pfam" id="PF13469">
    <property type="entry name" value="Sulfotransfer_3"/>
    <property type="match status" value="1"/>
</dbReference>
<dbReference type="Gene3D" id="3.40.50.300">
    <property type="entry name" value="P-loop containing nucleotide triphosphate hydrolases"/>
    <property type="match status" value="1"/>
</dbReference>
<dbReference type="OrthoDB" id="429813at2759"/>
<dbReference type="Proteomes" id="UP000014680">
    <property type="component" value="Unassembled WGS sequence"/>
</dbReference>
<dbReference type="RefSeq" id="XP_004258631.1">
    <property type="nucleotide sequence ID" value="XM_004258583.1"/>
</dbReference>
<dbReference type="InterPro" id="IPR027417">
    <property type="entry name" value="P-loop_NTPase"/>
</dbReference>
<evidence type="ECO:0000313" key="1">
    <source>
        <dbReference type="EMBL" id="ELP91860.1"/>
    </source>
</evidence>
<protein>
    <recommendedName>
        <fullName evidence="3">Sulfotransferase</fullName>
    </recommendedName>
</protein>
<dbReference type="VEuPathDB" id="AmoebaDB:EIN_397600"/>
<name>A0A0A1UA53_ENTIV</name>
<dbReference type="EMBL" id="KB206411">
    <property type="protein sequence ID" value="ELP91860.1"/>
    <property type="molecule type" value="Genomic_DNA"/>
</dbReference>
<accession>A0A0A1UA53</accession>
<evidence type="ECO:0008006" key="3">
    <source>
        <dbReference type="Google" id="ProtNLM"/>
    </source>
</evidence>